<dbReference type="InterPro" id="IPR037401">
    <property type="entry name" value="SnoaL-like"/>
</dbReference>
<dbReference type="Proteomes" id="UP000287969">
    <property type="component" value="Chromosome"/>
</dbReference>
<dbReference type="KEGG" id="spoa:EQM13_07630"/>
<dbReference type="AlphaFoldDB" id="A0A410QCB1"/>
<evidence type="ECO:0000313" key="2">
    <source>
        <dbReference type="EMBL" id="QAT61458.1"/>
    </source>
</evidence>
<sequence>MNKFGVQYLNEALEKELRKKVCISDLRAENKEIRKTLKKFQQGYTKRNLEEIDSFMKKIFIDSHETSILGTGTGELALGIDEVRNLIEDDWKYWGDINIDCENANISRFEDVAWVSTKGSVKYIFEDTLERYDNYLSFIKDKVHDDTLTPKQKVTYINWILALTYHQRLQGKREYLWPLGLSGVLLRDKDRWKFKHIKFSIPRANFPDERFENSKQYTDSYNEQNNKANEYKYNQITPQIKELLKSFQVDILGIEDITKEMIEKYFVKSKIPYIIGHENQWYYGIDQINEFFNKSDKFNVNLDIEHSIASTSGEITWQENIKMGPYHITMQTLFIAT</sequence>
<organism evidence="2 3">
    <name type="scientific">Acidilutibacter cellobiosedens</name>
    <dbReference type="NCBI Taxonomy" id="2507161"/>
    <lineage>
        <taxon>Bacteria</taxon>
        <taxon>Bacillati</taxon>
        <taxon>Bacillota</taxon>
        <taxon>Tissierellia</taxon>
        <taxon>Tissierellales</taxon>
        <taxon>Acidilutibacteraceae</taxon>
        <taxon>Acidilutibacter</taxon>
    </lineage>
</organism>
<dbReference type="Gene3D" id="3.10.450.50">
    <property type="match status" value="1"/>
</dbReference>
<proteinExistence type="predicted"/>
<dbReference type="EMBL" id="CP035282">
    <property type="protein sequence ID" value="QAT61458.1"/>
    <property type="molecule type" value="Genomic_DNA"/>
</dbReference>
<dbReference type="RefSeq" id="WP_128752370.1">
    <property type="nucleotide sequence ID" value="NZ_CP035282.1"/>
</dbReference>
<feature type="domain" description="SnoaL-like" evidence="1">
    <location>
        <begin position="33"/>
        <end position="124"/>
    </location>
</feature>
<keyword evidence="3" id="KW-1185">Reference proteome</keyword>
<gene>
    <name evidence="2" type="ORF">EQM13_07630</name>
</gene>
<dbReference type="Pfam" id="PF13474">
    <property type="entry name" value="SnoaL_3"/>
    <property type="match status" value="1"/>
</dbReference>
<dbReference type="OrthoDB" id="1876404at2"/>
<protein>
    <recommendedName>
        <fullName evidence="1">SnoaL-like domain-containing protein</fullName>
    </recommendedName>
</protein>
<reference evidence="3" key="1">
    <citation type="submission" date="2019-01" db="EMBL/GenBank/DDBJ databases">
        <title>Draft genomes of a novel of Sporanaerobacter strains.</title>
        <authorList>
            <person name="Ma S."/>
        </authorList>
    </citation>
    <scope>NUCLEOTIDE SEQUENCE [LARGE SCALE GENOMIC DNA]</scope>
    <source>
        <strain evidence="3">NJN-17</strain>
    </source>
</reference>
<accession>A0A410QCB1</accession>
<dbReference type="SUPFAM" id="SSF54427">
    <property type="entry name" value="NTF2-like"/>
    <property type="match status" value="1"/>
</dbReference>
<evidence type="ECO:0000313" key="3">
    <source>
        <dbReference type="Proteomes" id="UP000287969"/>
    </source>
</evidence>
<evidence type="ECO:0000259" key="1">
    <source>
        <dbReference type="Pfam" id="PF13474"/>
    </source>
</evidence>
<dbReference type="InterPro" id="IPR032710">
    <property type="entry name" value="NTF2-like_dom_sf"/>
</dbReference>
<name>A0A410QCB1_9FIRM</name>